<dbReference type="Gene3D" id="3.30.70.100">
    <property type="match status" value="1"/>
</dbReference>
<accession>A0ABP8HT09</accession>
<protein>
    <submittedName>
        <fullName evidence="1">Uncharacterized protein</fullName>
    </submittedName>
</protein>
<keyword evidence="2" id="KW-1185">Reference proteome</keyword>
<reference evidence="2" key="1">
    <citation type="journal article" date="2019" name="Int. J. Syst. Evol. Microbiol.">
        <title>The Global Catalogue of Microorganisms (GCM) 10K type strain sequencing project: providing services to taxonomists for standard genome sequencing and annotation.</title>
        <authorList>
            <consortium name="The Broad Institute Genomics Platform"/>
            <consortium name="The Broad Institute Genome Sequencing Center for Infectious Disease"/>
            <person name="Wu L."/>
            <person name="Ma J."/>
        </authorList>
    </citation>
    <scope>NUCLEOTIDE SEQUENCE [LARGE SCALE GENOMIC DNA]</scope>
    <source>
        <strain evidence="2">JCM 17666</strain>
    </source>
</reference>
<dbReference type="RefSeq" id="WP_345252414.1">
    <property type="nucleotide sequence ID" value="NZ_BAABFO010000042.1"/>
</dbReference>
<evidence type="ECO:0000313" key="1">
    <source>
        <dbReference type="EMBL" id="GAA4343963.1"/>
    </source>
</evidence>
<gene>
    <name evidence="1" type="ORF">GCM10023144_47260</name>
</gene>
<dbReference type="EMBL" id="BAABFO010000042">
    <property type="protein sequence ID" value="GAA4343963.1"/>
    <property type="molecule type" value="Genomic_DNA"/>
</dbReference>
<proteinExistence type="predicted"/>
<name>A0ABP8HT09_9BURK</name>
<evidence type="ECO:0000313" key="2">
    <source>
        <dbReference type="Proteomes" id="UP001501671"/>
    </source>
</evidence>
<organism evidence="1 2">
    <name type="scientific">Pigmentiphaga soli</name>
    <dbReference type="NCBI Taxonomy" id="1007095"/>
    <lineage>
        <taxon>Bacteria</taxon>
        <taxon>Pseudomonadati</taxon>
        <taxon>Pseudomonadota</taxon>
        <taxon>Betaproteobacteria</taxon>
        <taxon>Burkholderiales</taxon>
        <taxon>Alcaligenaceae</taxon>
        <taxon>Pigmentiphaga</taxon>
    </lineage>
</organism>
<dbReference type="InterPro" id="IPR011008">
    <property type="entry name" value="Dimeric_a/b-barrel"/>
</dbReference>
<comment type="caution">
    <text evidence="1">The sequence shown here is derived from an EMBL/GenBank/DDBJ whole genome shotgun (WGS) entry which is preliminary data.</text>
</comment>
<sequence length="195" mass="21497">MDRLLIKFPGQVVAPGAIGALPAPDRAGLRVYHADDRDETYALLPLPAGPDGLRAALRQRHPAATFVELAQTTDLAGEAAGQPAPWFYVVETDVRPEAAEDFDRWYEEEHLPGLAAVPGTVSARRYVARDGSPRHYACYELARRDAFGSPAWLAVRATGWSDRVRPNFINTRRTMFRLAPDAAQTPEPARQGRPI</sequence>
<dbReference type="SUPFAM" id="SSF54909">
    <property type="entry name" value="Dimeric alpha+beta barrel"/>
    <property type="match status" value="1"/>
</dbReference>
<dbReference type="Proteomes" id="UP001501671">
    <property type="component" value="Unassembled WGS sequence"/>
</dbReference>